<evidence type="ECO:0000313" key="2">
    <source>
        <dbReference type="EMBL" id="TNN36458.1"/>
    </source>
</evidence>
<sequence>MLICASATAIGVCGQKTAECKMLGAARFCWGGGASDGPSLHHQRLDGVLRGHAPSNASYWHPALRASQMCSRLFVEVEASLPRSFVWLLQLFCFLLDVKPAYLMEEVLRVETRFINKARRTRTRTRTKTRTKTMTKTKTKTRTRSGARRGRAAGETR</sequence>
<organism evidence="2 3">
    <name type="scientific">Liparis tanakae</name>
    <name type="common">Tanaka's snailfish</name>
    <dbReference type="NCBI Taxonomy" id="230148"/>
    <lineage>
        <taxon>Eukaryota</taxon>
        <taxon>Metazoa</taxon>
        <taxon>Chordata</taxon>
        <taxon>Craniata</taxon>
        <taxon>Vertebrata</taxon>
        <taxon>Euteleostomi</taxon>
        <taxon>Actinopterygii</taxon>
        <taxon>Neopterygii</taxon>
        <taxon>Teleostei</taxon>
        <taxon>Neoteleostei</taxon>
        <taxon>Acanthomorphata</taxon>
        <taxon>Eupercaria</taxon>
        <taxon>Perciformes</taxon>
        <taxon>Cottioidei</taxon>
        <taxon>Cottales</taxon>
        <taxon>Liparidae</taxon>
        <taxon>Liparis</taxon>
    </lineage>
</organism>
<evidence type="ECO:0000313" key="3">
    <source>
        <dbReference type="Proteomes" id="UP000314294"/>
    </source>
</evidence>
<keyword evidence="3" id="KW-1185">Reference proteome</keyword>
<proteinExistence type="predicted"/>
<feature type="region of interest" description="Disordered" evidence="1">
    <location>
        <begin position="119"/>
        <end position="157"/>
    </location>
</feature>
<comment type="caution">
    <text evidence="2">The sequence shown here is derived from an EMBL/GenBank/DDBJ whole genome shotgun (WGS) entry which is preliminary data.</text>
</comment>
<dbReference type="AlphaFoldDB" id="A0A4Z2F5V4"/>
<feature type="compositionally biased region" description="Basic residues" evidence="1">
    <location>
        <begin position="119"/>
        <end position="151"/>
    </location>
</feature>
<name>A0A4Z2F5V4_9TELE</name>
<gene>
    <name evidence="2" type="primary">taf1b</name>
    <name evidence="2" type="ORF">EYF80_053378</name>
</gene>
<evidence type="ECO:0000256" key="1">
    <source>
        <dbReference type="SAM" id="MobiDB-lite"/>
    </source>
</evidence>
<dbReference type="Proteomes" id="UP000314294">
    <property type="component" value="Unassembled WGS sequence"/>
</dbReference>
<dbReference type="OrthoDB" id="10069252at2759"/>
<protein>
    <submittedName>
        <fullName evidence="2">TATA box-binding protein-associated factor RNA polymerase I subunit B</fullName>
    </submittedName>
</protein>
<dbReference type="EMBL" id="SRLO01001616">
    <property type="protein sequence ID" value="TNN36458.1"/>
    <property type="molecule type" value="Genomic_DNA"/>
</dbReference>
<accession>A0A4Z2F5V4</accession>
<reference evidence="2 3" key="1">
    <citation type="submission" date="2019-03" db="EMBL/GenBank/DDBJ databases">
        <title>First draft genome of Liparis tanakae, snailfish: a comprehensive survey of snailfish specific genes.</title>
        <authorList>
            <person name="Kim W."/>
            <person name="Song I."/>
            <person name="Jeong J.-H."/>
            <person name="Kim D."/>
            <person name="Kim S."/>
            <person name="Ryu S."/>
            <person name="Song J.Y."/>
            <person name="Lee S.K."/>
        </authorList>
    </citation>
    <scope>NUCLEOTIDE SEQUENCE [LARGE SCALE GENOMIC DNA]</scope>
    <source>
        <tissue evidence="2">Muscle</tissue>
    </source>
</reference>